<protein>
    <submittedName>
        <fullName evidence="2">Uncharacterized protein</fullName>
    </submittedName>
</protein>
<accession>A0A0F7UDZ1</accession>
<dbReference type="AlphaFoldDB" id="A0A0F7UDZ1"/>
<feature type="region of interest" description="Disordered" evidence="1">
    <location>
        <begin position="1"/>
        <end position="28"/>
    </location>
</feature>
<feature type="region of interest" description="Disordered" evidence="1">
    <location>
        <begin position="533"/>
        <end position="559"/>
    </location>
</feature>
<feature type="compositionally biased region" description="Polar residues" evidence="1">
    <location>
        <begin position="533"/>
        <end position="544"/>
    </location>
</feature>
<dbReference type="EMBL" id="LN714481">
    <property type="protein sequence ID" value="CEL66537.1"/>
    <property type="molecule type" value="Genomic_DNA"/>
</dbReference>
<evidence type="ECO:0000313" key="2">
    <source>
        <dbReference type="EMBL" id="CEL66537.1"/>
    </source>
</evidence>
<feature type="region of interest" description="Disordered" evidence="1">
    <location>
        <begin position="620"/>
        <end position="702"/>
    </location>
</feature>
<proteinExistence type="predicted"/>
<organism evidence="2">
    <name type="scientific">Neospora caninum (strain Liverpool)</name>
    <dbReference type="NCBI Taxonomy" id="572307"/>
    <lineage>
        <taxon>Eukaryota</taxon>
        <taxon>Sar</taxon>
        <taxon>Alveolata</taxon>
        <taxon>Apicomplexa</taxon>
        <taxon>Conoidasida</taxon>
        <taxon>Coccidia</taxon>
        <taxon>Eucoccidiorida</taxon>
        <taxon>Eimeriorina</taxon>
        <taxon>Sarcocystidae</taxon>
        <taxon>Neospora</taxon>
    </lineage>
</organism>
<name>A0A0F7UDZ1_NEOCL</name>
<gene>
    <name evidence="2" type="ORF">BN1204_023500</name>
</gene>
<feature type="region of interest" description="Disordered" evidence="1">
    <location>
        <begin position="265"/>
        <end position="309"/>
    </location>
</feature>
<feature type="compositionally biased region" description="Polar residues" evidence="1">
    <location>
        <begin position="287"/>
        <end position="303"/>
    </location>
</feature>
<feature type="compositionally biased region" description="Basic and acidic residues" evidence="1">
    <location>
        <begin position="677"/>
        <end position="697"/>
    </location>
</feature>
<evidence type="ECO:0000256" key="1">
    <source>
        <dbReference type="SAM" id="MobiDB-lite"/>
    </source>
</evidence>
<reference evidence="2" key="1">
    <citation type="journal article" date="2015" name="PLoS ONE">
        <title>Comprehensive Evaluation of Toxoplasma gondii VEG and Neospora caninum LIV Genomes with Tachyzoite Stage Transcriptome and Proteome Defines Novel Transcript Features.</title>
        <authorList>
            <person name="Ramaprasad A."/>
            <person name="Mourier T."/>
            <person name="Naeem R."/>
            <person name="Malas T.B."/>
            <person name="Moussa E."/>
            <person name="Panigrahi A."/>
            <person name="Vermont S.J."/>
            <person name="Otto T.D."/>
            <person name="Wastling J."/>
            <person name="Pain A."/>
        </authorList>
    </citation>
    <scope>NUCLEOTIDE SEQUENCE</scope>
    <source>
        <strain evidence="2">Liverpool</strain>
    </source>
</reference>
<feature type="compositionally biased region" description="Basic residues" evidence="1">
    <location>
        <begin position="621"/>
        <end position="645"/>
    </location>
</feature>
<sequence length="760" mass="81086">MARPPSAASRTGSIRMGKASGHGSSSVRPIRECISSEAAKASVLPVAKESSPPESCSASCLNDEDSCSVSSAESEVDIDVIFQDATRLGWTGPQLDCRGSSRGSLGSICLPTAPHFSAPKLWVGLGSGKTAAAAAGLGGLAAAGKELDYCHTEFDVSVDSLFDQRQSLMEAAADLEASMEADPLLVCRIKQLGVAKAISQLYPDAQWPGEVPLITCLLSRAYARAGYEEQARWHVECAAALLNALGIDDAQIACSVILQNSSASASDNTSAAPRGVLASGLPEEEPSNATATESIGPSDSLADTSMLCPPRTGGDELSDDLLLMEFFFSLAEALFASRSFTKAIGGFFKAIKHADRALARLGEAGRVQEGHAGEMHGSSSLSIQSGNRLAAGSSKLEVSDSAPLGPGDREASEEVHAAVRKLELRRAELLTGVVEASLRVKEVEAIRQSIEAVETFSRLCGSGCVKTLQARYLAAKMRDHVGETPAAVQELTEIIRRCTIVEMGMSESPSGDLPASPACSDFEIASEEGRTATPCSLDTESVPSQEGFEGSPESLPSEAPFDAARLSTSLQLRVELLMSATLTAVEWITKLRSEAQLNAVKFACSIFNALAIQSVENLRNQRSRRRAIRDQRRNRRVANRWRTAKTTKMQPGDGAQDALDARQQPEISEATSEDSEGDHSASEDDARRQKAQDDEQNGRGGFAGSLVLLGRSLLSLLRTRDMREGERQTLELLIQFSNLKFGADSGMRFRGARKNTRLRC</sequence>